<dbReference type="Proteomes" id="UP000001058">
    <property type="component" value="Unassembled WGS sequence"/>
</dbReference>
<dbReference type="MEROPS" id="M11.002"/>
<gene>
    <name evidence="3" type="primary">vmp34</name>
    <name evidence="3" type="ORF">VOLCADRAFT_41348</name>
</gene>
<accession>D8TK03</accession>
<evidence type="ECO:0000259" key="2">
    <source>
        <dbReference type="Pfam" id="PF05548"/>
    </source>
</evidence>
<feature type="compositionally biased region" description="Pro residues" evidence="1">
    <location>
        <begin position="472"/>
        <end position="503"/>
    </location>
</feature>
<reference evidence="3 4" key="1">
    <citation type="journal article" date="2010" name="Science">
        <title>Genomic analysis of organismal complexity in the multicellular green alga Volvox carteri.</title>
        <authorList>
            <person name="Prochnik S.E."/>
            <person name="Umen J."/>
            <person name="Nedelcu A.M."/>
            <person name="Hallmann A."/>
            <person name="Miller S.M."/>
            <person name="Nishii I."/>
            <person name="Ferris P."/>
            <person name="Kuo A."/>
            <person name="Mitros T."/>
            <person name="Fritz-Laylin L.K."/>
            <person name="Hellsten U."/>
            <person name="Chapman J."/>
            <person name="Simakov O."/>
            <person name="Rensing S.A."/>
            <person name="Terry A."/>
            <person name="Pangilinan J."/>
            <person name="Kapitonov V."/>
            <person name="Jurka J."/>
            <person name="Salamov A."/>
            <person name="Shapiro H."/>
            <person name="Schmutz J."/>
            <person name="Grimwood J."/>
            <person name="Lindquist E."/>
            <person name="Lucas S."/>
            <person name="Grigoriev I.V."/>
            <person name="Schmitt R."/>
            <person name="Kirk D."/>
            <person name="Rokhsar D.S."/>
        </authorList>
    </citation>
    <scope>NUCLEOTIDE SEQUENCE [LARGE SCALE GENOMIC DNA]</scope>
    <source>
        <strain evidence="4">f. Nagariensis / Eve</strain>
    </source>
</reference>
<dbReference type="RefSeq" id="XP_002946934.1">
    <property type="nucleotide sequence ID" value="XM_002946888.1"/>
</dbReference>
<dbReference type="InParanoid" id="D8TK03"/>
<evidence type="ECO:0000256" key="1">
    <source>
        <dbReference type="SAM" id="MobiDB-lite"/>
    </source>
</evidence>
<dbReference type="OrthoDB" id="540537at2759"/>
<dbReference type="InterPro" id="IPR008752">
    <property type="entry name" value="Peptidase_M11"/>
</dbReference>
<proteinExistence type="predicted"/>
<sequence>RRPPPPGAAVGGVTAPKAVDVTGELTLLLTHQKEDQYIIIKSDGDSVPIALGYKPPTTDDSGQPVTRGALVTIVNPAGSPGVCSGRTGNQRSTCYMNARLGTCEPVPGTKTIVLSAMPQLLFPDKGAIINQRLLVMIMDYSSCGVAPTMSVNEVRNIYLGPRGDGSGGIAQKYTQCSIGRFNLNATAFTAIIINGTCQNGTAIECNSHLMGMEARAKAKTLLGETAFSDFTQRTYLLPGSFKCGFIGLANLGTIYPALDSWLLAMDKSVYRWATVMQETLHNFGLRHSYQYQREYADFSTAMGSGNACPNAVEMAFLGWATPAEGGGQLDSTELPVGIVRSFTLPATYLKSEGIYLRVTPDWLPTYINPHKSKNLYIAVRVNKNGDVELKRPYADAVNVHEIYSTEDYNPEFFLLDPIIQFLTAIVPGSVANLTDYNLVVYAGSWVSLDTLRVHICRYTSTPQECPGLRSLPPSPRPPAPPLKPRPPTPSPKPPNPPQRSPPP</sequence>
<protein>
    <submittedName>
        <fullName evidence="3">Metalloproteinase, extracellular matrix glycoprotein VMP34</fullName>
    </submittedName>
</protein>
<dbReference type="EMBL" id="GL378325">
    <property type="protein sequence ID" value="EFJ52160.1"/>
    <property type="molecule type" value="Genomic_DNA"/>
</dbReference>
<feature type="non-terminal residue" evidence="3">
    <location>
        <position position="1"/>
    </location>
</feature>
<dbReference type="Pfam" id="PF05548">
    <property type="entry name" value="Peptidase_M11"/>
    <property type="match status" value="1"/>
</dbReference>
<evidence type="ECO:0000313" key="4">
    <source>
        <dbReference type="Proteomes" id="UP000001058"/>
    </source>
</evidence>
<dbReference type="KEGG" id="vcn:VOLCADRAFT_41348"/>
<dbReference type="GeneID" id="9617940"/>
<dbReference type="SUPFAM" id="SSF55486">
    <property type="entry name" value="Metalloproteases ('zincins'), catalytic domain"/>
    <property type="match status" value="1"/>
</dbReference>
<name>D8TK03_VOLCA</name>
<feature type="region of interest" description="Disordered" evidence="1">
    <location>
        <begin position="463"/>
        <end position="503"/>
    </location>
</feature>
<organism evidence="4">
    <name type="scientific">Volvox carteri f. nagariensis</name>
    <dbReference type="NCBI Taxonomy" id="3068"/>
    <lineage>
        <taxon>Eukaryota</taxon>
        <taxon>Viridiplantae</taxon>
        <taxon>Chlorophyta</taxon>
        <taxon>core chlorophytes</taxon>
        <taxon>Chlorophyceae</taxon>
        <taxon>CS clade</taxon>
        <taxon>Chlamydomonadales</taxon>
        <taxon>Volvocaceae</taxon>
        <taxon>Volvox</taxon>
    </lineage>
</organism>
<feature type="non-terminal residue" evidence="3">
    <location>
        <position position="503"/>
    </location>
</feature>
<evidence type="ECO:0000313" key="3">
    <source>
        <dbReference type="EMBL" id="EFJ52160.1"/>
    </source>
</evidence>
<feature type="domain" description="Peptidase M11 gametolysin" evidence="2">
    <location>
        <begin position="132"/>
        <end position="434"/>
    </location>
</feature>
<keyword evidence="4" id="KW-1185">Reference proteome</keyword>
<dbReference type="AlphaFoldDB" id="D8TK03"/>